<feature type="compositionally biased region" description="Polar residues" evidence="1">
    <location>
        <begin position="1"/>
        <end position="17"/>
    </location>
</feature>
<name>A0A6I8NJA7_ORNAN</name>
<evidence type="ECO:0000313" key="2">
    <source>
        <dbReference type="Ensembl" id="ENSOANP00000040789.1"/>
    </source>
</evidence>
<dbReference type="InParanoid" id="A0A6I8NJA7"/>
<dbReference type="AlphaFoldDB" id="A0A6I8NJA7"/>
<accession>A0A6I8NJA7</accession>
<proteinExistence type="predicted"/>
<dbReference type="GeneTree" id="ENSGT01140000285756"/>
<protein>
    <submittedName>
        <fullName evidence="2">Uncharacterized protein</fullName>
    </submittedName>
</protein>
<reference evidence="2" key="1">
    <citation type="submission" date="2025-08" db="UniProtKB">
        <authorList>
            <consortium name="Ensembl"/>
        </authorList>
    </citation>
    <scope>IDENTIFICATION</scope>
    <source>
        <strain evidence="2">Glennie</strain>
    </source>
</reference>
<dbReference type="OMA" id="WKQERGQ"/>
<feature type="region of interest" description="Disordered" evidence="1">
    <location>
        <begin position="1"/>
        <end position="43"/>
    </location>
</feature>
<dbReference type="Bgee" id="ENSOANG00000046602">
    <property type="expression patterns" value="Expressed in cerebellum and 7 other cell types or tissues"/>
</dbReference>
<organism evidence="2 3">
    <name type="scientific">Ornithorhynchus anatinus</name>
    <name type="common">Duckbill platypus</name>
    <dbReference type="NCBI Taxonomy" id="9258"/>
    <lineage>
        <taxon>Eukaryota</taxon>
        <taxon>Metazoa</taxon>
        <taxon>Chordata</taxon>
        <taxon>Craniata</taxon>
        <taxon>Vertebrata</taxon>
        <taxon>Euteleostomi</taxon>
        <taxon>Mammalia</taxon>
        <taxon>Monotremata</taxon>
        <taxon>Ornithorhynchidae</taxon>
        <taxon>Ornithorhynchus</taxon>
    </lineage>
</organism>
<reference evidence="2" key="2">
    <citation type="submission" date="2025-09" db="UniProtKB">
        <authorList>
            <consortium name="Ensembl"/>
        </authorList>
    </citation>
    <scope>IDENTIFICATION</scope>
    <source>
        <strain evidence="2">Glennie</strain>
    </source>
</reference>
<sequence length="56" mass="6410">MLGSASWLNTADQPMKTSTRRQRERSGGKQHLLSQARQQGRGQAVEILWSEKQTER</sequence>
<dbReference type="Ensembl" id="ENSOANT00000058763.1">
    <property type="protein sequence ID" value="ENSOANP00000040789.1"/>
    <property type="gene ID" value="ENSOANG00000046602.1"/>
</dbReference>
<evidence type="ECO:0000313" key="3">
    <source>
        <dbReference type="Proteomes" id="UP000002279"/>
    </source>
</evidence>
<dbReference type="Proteomes" id="UP000002279">
    <property type="component" value="Unplaced"/>
</dbReference>
<evidence type="ECO:0000256" key="1">
    <source>
        <dbReference type="SAM" id="MobiDB-lite"/>
    </source>
</evidence>
<feature type="compositionally biased region" description="Polar residues" evidence="1">
    <location>
        <begin position="32"/>
        <end position="41"/>
    </location>
</feature>
<keyword evidence="3" id="KW-1185">Reference proteome</keyword>